<dbReference type="Proteomes" id="UP000008553">
    <property type="component" value="Unassembled WGS sequence"/>
</dbReference>
<evidence type="ECO:0000313" key="1">
    <source>
        <dbReference type="EMBL" id="EAA18416.1"/>
    </source>
</evidence>
<comment type="caution">
    <text evidence="1">The sequence shown here is derived from an EMBL/GenBank/DDBJ whole genome shotgun (WGS) entry which is preliminary data.</text>
</comment>
<organism evidence="1 2">
    <name type="scientific">Plasmodium yoelii yoelii</name>
    <dbReference type="NCBI Taxonomy" id="73239"/>
    <lineage>
        <taxon>Eukaryota</taxon>
        <taxon>Sar</taxon>
        <taxon>Alveolata</taxon>
        <taxon>Apicomplexa</taxon>
        <taxon>Aconoidasida</taxon>
        <taxon>Haemosporida</taxon>
        <taxon>Plasmodiidae</taxon>
        <taxon>Plasmodium</taxon>
        <taxon>Plasmodium (Vinckeia)</taxon>
    </lineage>
</organism>
<proteinExistence type="predicted"/>
<keyword evidence="2" id="KW-1185">Reference proteome</keyword>
<accession>Q7RBA8</accession>
<name>Q7RBA8_PLAYO</name>
<sequence>MLFSYKNTI</sequence>
<protein>
    <submittedName>
        <fullName evidence="1">Uncharacterized protein</fullName>
    </submittedName>
</protein>
<gene>
    <name evidence="1" type="ORF">PY06238</name>
</gene>
<evidence type="ECO:0000313" key="2">
    <source>
        <dbReference type="Proteomes" id="UP000008553"/>
    </source>
</evidence>
<dbReference type="EMBL" id="AABL01002084">
    <property type="protein sequence ID" value="EAA18416.1"/>
    <property type="molecule type" value="Genomic_DNA"/>
</dbReference>
<dbReference type="InParanoid" id="Q7RBA8"/>
<reference evidence="1 2" key="1">
    <citation type="journal article" date="2002" name="Nature">
        <title>Genome sequence and comparative analysis of the model rodent malaria parasite Plasmodium yoelii yoelii.</title>
        <authorList>
            <person name="Carlton J.M."/>
            <person name="Angiuoli S.V."/>
            <person name="Suh B.B."/>
            <person name="Kooij T.W."/>
            <person name="Pertea M."/>
            <person name="Silva J.C."/>
            <person name="Ermolaeva M.D."/>
            <person name="Allen J.E."/>
            <person name="Selengut J.D."/>
            <person name="Koo H.L."/>
            <person name="Peterson J.D."/>
            <person name="Pop M."/>
            <person name="Kosack D.S."/>
            <person name="Shumway M.F."/>
            <person name="Bidwell S.L."/>
            <person name="Shallom S.J."/>
            <person name="van Aken S.E."/>
            <person name="Riedmuller S.B."/>
            <person name="Feldblyum T.V."/>
            <person name="Cho J.K."/>
            <person name="Quackenbush J."/>
            <person name="Sedegah M."/>
            <person name="Shoaibi A."/>
            <person name="Cummings L.M."/>
            <person name="Florens L."/>
            <person name="Yates J.R."/>
            <person name="Raine J.D."/>
            <person name="Sinden R.E."/>
            <person name="Harris M.A."/>
            <person name="Cunningham D.A."/>
            <person name="Preiser P.R."/>
            <person name="Bergman L.W."/>
            <person name="Vaidya A.B."/>
            <person name="van Lin L.H."/>
            <person name="Janse C.J."/>
            <person name="Waters A.P."/>
            <person name="Smith H.O."/>
            <person name="White O.R."/>
            <person name="Salzberg S.L."/>
            <person name="Venter J.C."/>
            <person name="Fraser C.M."/>
            <person name="Hoffman S.L."/>
            <person name="Gardner M.J."/>
            <person name="Carucci D.J."/>
        </authorList>
    </citation>
    <scope>NUCLEOTIDE SEQUENCE [LARGE SCALE GENOMIC DNA]</scope>
    <source>
        <strain evidence="1 2">17XNL</strain>
    </source>
</reference>